<evidence type="ECO:0000313" key="4">
    <source>
        <dbReference type="EMBL" id="QLH51557.1"/>
    </source>
</evidence>
<dbReference type="Proteomes" id="UP000021315">
    <property type="component" value="Unassembled WGS sequence"/>
</dbReference>
<evidence type="ECO:0000313" key="6">
    <source>
        <dbReference type="Proteomes" id="UP000509684"/>
    </source>
</evidence>
<dbReference type="RefSeq" id="WP_034949505.1">
    <property type="nucleotide sequence ID" value="NZ_JDST02000053.1"/>
</dbReference>
<accession>A0A080M5B3</accession>
<dbReference type="EMBL" id="CP058708">
    <property type="protein sequence ID" value="QLH51557.1"/>
    <property type="molecule type" value="Genomic_DNA"/>
</dbReference>
<dbReference type="PANTHER" id="PTHR43767">
    <property type="entry name" value="LONG-CHAIN-FATTY-ACID--COA LIGASE"/>
    <property type="match status" value="1"/>
</dbReference>
<gene>
    <name evidence="3" type="ORF">AW06_002417</name>
    <name evidence="4" type="ORF">HWD57_18415</name>
</gene>
<dbReference type="Pfam" id="PF00501">
    <property type="entry name" value="AMP-binding"/>
    <property type="match status" value="1"/>
</dbReference>
<dbReference type="KEGG" id="acog:HWD57_18415"/>
<dbReference type="InterPro" id="IPR050237">
    <property type="entry name" value="ATP-dep_AMP-bd_enzyme"/>
</dbReference>
<accession>A0A7D5SEG6</accession>
<reference evidence="4 6" key="2">
    <citation type="journal article" date="2019" name="Microbiome">
        <title>Annotated bacterial chromosomes from frame-shift-corrected long-read metagenomic data.</title>
        <authorList>
            <person name="Arumugam K."/>
            <person name="Bagci C."/>
            <person name="Bessarab I."/>
            <person name="Beier S."/>
            <person name="Buchfink B."/>
            <person name="Gorska A."/>
            <person name="Qiu G."/>
            <person name="Huson D.H."/>
            <person name="Williams R.B.H."/>
        </authorList>
    </citation>
    <scope>NUCLEOTIDE SEQUENCE [LARGE SCALE GENOMIC DNA]</scope>
    <source>
        <strain evidence="4">SSA1</strain>
    </source>
</reference>
<reference evidence="3 5" key="1">
    <citation type="submission" date="2014-02" db="EMBL/GenBank/DDBJ databases">
        <title>Expanding our view of genomic diversity in Candidatus Accumulibacter clades.</title>
        <authorList>
            <person name="Skennerton C.T."/>
            <person name="Barr J.J."/>
            <person name="Slater F.R."/>
            <person name="Bond P.L."/>
            <person name="Tyson G.W."/>
        </authorList>
    </citation>
    <scope>NUCLEOTIDE SEQUENCE [LARGE SCALE GENOMIC DNA]</scope>
    <source>
        <strain evidence="5">SK-02</strain>
    </source>
</reference>
<dbReference type="AlphaFoldDB" id="A0A080M5B3"/>
<reference evidence="4" key="3">
    <citation type="submission" date="2020-06" db="EMBL/GenBank/DDBJ databases">
        <authorList>
            <person name="Arumugam K."/>
            <person name="Besarab I."/>
            <person name="Haryono M."/>
            <person name="Bagci C."/>
            <person name="Beier S."/>
            <person name="Buchfink B."/>
            <person name="Gorska A."/>
            <person name="Qiu G."/>
            <person name="Huson D.H."/>
            <person name="Williams R.B."/>
        </authorList>
    </citation>
    <scope>NUCLEOTIDE SEQUENCE</scope>
    <source>
        <strain evidence="4">SSA1</strain>
    </source>
</reference>
<sequence>MSAVPLLGHTSLDDILAYLPDGPATVRDFLASASALATILPTSQYFLNLCQDRYRFSVGLAAGLLGERTSLQPSSQSVETLRQIRHQHPDVFCLCDSAFDSLDLPRVDFPDRLAAPSEAFARIPDISAERVAIIAYTSGSTGLPVAHAKSWGSLVRNARAEAGRLGLLHGPRHTIVGTVPAQHMYGFESTVLLALHGNSPFWSGKPFYPQDIVCALQSVPSPRLLVSTPFHLGTLLAAEVELPTVERLLSATAPLSRQLAMTAESRFGAPLHEIYGCTESGQLASRRLLADPAWRPLDGVCLEREGDRIVAFGGHIEGRVVLADEIELLPDGRFMLLGRNADLISIAGKRSSLAYLDHQITAIPGVVDGAFFEPDTASSHGITRLCAFAVAPQLTGRQVLARLRQRVDAAFLPRPLFLVDALPRNSTGKLPRADLQALYESCRTTSRDASH</sequence>
<evidence type="ECO:0000256" key="1">
    <source>
        <dbReference type="ARBA" id="ARBA00022598"/>
    </source>
</evidence>
<dbReference type="Gene3D" id="3.40.50.12780">
    <property type="entry name" value="N-terminal domain of ligase-like"/>
    <property type="match status" value="1"/>
</dbReference>
<dbReference type="InterPro" id="IPR000873">
    <property type="entry name" value="AMP-dep_synth/lig_dom"/>
</dbReference>
<protein>
    <submittedName>
        <fullName evidence="4">Acyl-CoA synthetase</fullName>
    </submittedName>
    <submittedName>
        <fullName evidence="3">Long-chain-fatty-acid--CoA ligase</fullName>
    </submittedName>
</protein>
<keyword evidence="1 3" id="KW-0436">Ligase</keyword>
<evidence type="ECO:0000313" key="3">
    <source>
        <dbReference type="EMBL" id="KFB76507.1"/>
    </source>
</evidence>
<dbReference type="Gene3D" id="3.30.300.30">
    <property type="match status" value="1"/>
</dbReference>
<dbReference type="GO" id="GO:0016874">
    <property type="term" value="F:ligase activity"/>
    <property type="evidence" value="ECO:0007669"/>
    <property type="project" value="UniProtKB-KW"/>
</dbReference>
<proteinExistence type="predicted"/>
<dbReference type="EMBL" id="JDST02000053">
    <property type="protein sequence ID" value="KFB76507.1"/>
    <property type="molecule type" value="Genomic_DNA"/>
</dbReference>
<organism evidence="3 5">
    <name type="scientific">Candidatus Accumulibacter cognatus</name>
    <dbReference type="NCBI Taxonomy" id="2954383"/>
    <lineage>
        <taxon>Bacteria</taxon>
        <taxon>Pseudomonadati</taxon>
        <taxon>Pseudomonadota</taxon>
        <taxon>Betaproteobacteria</taxon>
        <taxon>Candidatus Accumulibacter</taxon>
    </lineage>
</organism>
<dbReference type="PANTHER" id="PTHR43767:SF8">
    <property type="entry name" value="LONG-CHAIN-FATTY-ACID--COA LIGASE"/>
    <property type="match status" value="1"/>
</dbReference>
<evidence type="ECO:0000259" key="2">
    <source>
        <dbReference type="Pfam" id="PF00501"/>
    </source>
</evidence>
<dbReference type="SUPFAM" id="SSF56801">
    <property type="entry name" value="Acetyl-CoA synthetase-like"/>
    <property type="match status" value="1"/>
</dbReference>
<dbReference type="Proteomes" id="UP000509684">
    <property type="component" value="Chromosome"/>
</dbReference>
<keyword evidence="5" id="KW-1185">Reference proteome</keyword>
<dbReference type="InterPro" id="IPR045851">
    <property type="entry name" value="AMP-bd_C_sf"/>
</dbReference>
<dbReference type="STRING" id="1453999.AW06_002417"/>
<evidence type="ECO:0000313" key="5">
    <source>
        <dbReference type="Proteomes" id="UP000021315"/>
    </source>
</evidence>
<name>A0A080M5B3_9PROT</name>
<feature type="domain" description="AMP-dependent synthetase/ligase" evidence="2">
    <location>
        <begin position="115"/>
        <end position="286"/>
    </location>
</feature>
<dbReference type="InterPro" id="IPR042099">
    <property type="entry name" value="ANL_N_sf"/>
</dbReference>